<name>A0A3S4MWE2_PSEFL</name>
<dbReference type="Pfam" id="PF05930">
    <property type="entry name" value="Phage_AlpA"/>
    <property type="match status" value="1"/>
</dbReference>
<dbReference type="PANTHER" id="PTHR36154">
    <property type="entry name" value="DNA-BINDING TRANSCRIPTIONAL ACTIVATOR ALPA"/>
    <property type="match status" value="1"/>
</dbReference>
<accession>A0A3S4MWE2</accession>
<dbReference type="Gene3D" id="1.10.238.160">
    <property type="match status" value="1"/>
</dbReference>
<gene>
    <name evidence="1" type="ORF">NCTC10783_06237</name>
</gene>
<evidence type="ECO:0000313" key="1">
    <source>
        <dbReference type="EMBL" id="VEE50272.1"/>
    </source>
</evidence>
<sequence length="70" mass="8145">MSMRIISLKEVMDLTSLARSTIYKYIALGTFPLPLSVGERCVRWLESEVHEWILERIAERDEKLQAVGKH</sequence>
<dbReference type="InterPro" id="IPR052931">
    <property type="entry name" value="Prophage_regulatory_activator"/>
</dbReference>
<dbReference type="InterPro" id="IPR010260">
    <property type="entry name" value="AlpA"/>
</dbReference>
<reference evidence="1 2" key="1">
    <citation type="submission" date="2018-12" db="EMBL/GenBank/DDBJ databases">
        <authorList>
            <consortium name="Pathogen Informatics"/>
        </authorList>
    </citation>
    <scope>NUCLEOTIDE SEQUENCE [LARGE SCALE GENOMIC DNA]</scope>
    <source>
        <strain evidence="1 2">NCTC10783</strain>
    </source>
</reference>
<dbReference type="InterPro" id="IPR009061">
    <property type="entry name" value="DNA-bd_dom_put_sf"/>
</dbReference>
<organism evidence="1 2">
    <name type="scientific">Pseudomonas fluorescens</name>
    <dbReference type="NCBI Taxonomy" id="294"/>
    <lineage>
        <taxon>Bacteria</taxon>
        <taxon>Pseudomonadati</taxon>
        <taxon>Pseudomonadota</taxon>
        <taxon>Gammaproteobacteria</taxon>
        <taxon>Pseudomonadales</taxon>
        <taxon>Pseudomonadaceae</taxon>
        <taxon>Pseudomonas</taxon>
    </lineage>
</organism>
<proteinExistence type="predicted"/>
<dbReference type="AlphaFoldDB" id="A0A3S4MWE2"/>
<evidence type="ECO:0000313" key="2">
    <source>
        <dbReference type="Proteomes" id="UP000278078"/>
    </source>
</evidence>
<protein>
    <submittedName>
        <fullName evidence="1">Phage transcriptional regulator, AlpA</fullName>
    </submittedName>
</protein>
<dbReference type="PANTHER" id="PTHR36154:SF1">
    <property type="entry name" value="DNA-BINDING TRANSCRIPTIONAL ACTIVATOR ALPA"/>
    <property type="match status" value="1"/>
</dbReference>
<dbReference type="SUPFAM" id="SSF46955">
    <property type="entry name" value="Putative DNA-binding domain"/>
    <property type="match status" value="1"/>
</dbReference>
<dbReference type="Proteomes" id="UP000278078">
    <property type="component" value="Chromosome"/>
</dbReference>
<dbReference type="EMBL" id="LR134300">
    <property type="protein sequence ID" value="VEE50272.1"/>
    <property type="molecule type" value="Genomic_DNA"/>
</dbReference>